<protein>
    <submittedName>
        <fullName evidence="4">Glycosidase</fullName>
    </submittedName>
</protein>
<dbReference type="Pfam" id="PF16738">
    <property type="entry name" value="CBM26"/>
    <property type="match status" value="3"/>
</dbReference>
<dbReference type="SUPFAM" id="SSF51445">
    <property type="entry name" value="(Trans)glycosidases"/>
    <property type="match status" value="1"/>
</dbReference>
<dbReference type="PATRIC" id="fig|889378.3.peg.2497"/>
<keyword evidence="4" id="KW-0378">Hydrolase</keyword>
<dbReference type="RefSeq" id="WP_014456533.1">
    <property type="nucleotide sequence ID" value="NC_017098.1"/>
</dbReference>
<dbReference type="SUPFAM" id="SSF51011">
    <property type="entry name" value="Glycosyl hydrolase domain"/>
    <property type="match status" value="1"/>
</dbReference>
<dbReference type="InterPro" id="IPR013783">
    <property type="entry name" value="Ig-like_fold"/>
</dbReference>
<dbReference type="Gene3D" id="2.60.40.10">
    <property type="entry name" value="Immunoglobulins"/>
    <property type="match status" value="3"/>
</dbReference>
<dbReference type="InterPro" id="IPR031965">
    <property type="entry name" value="CBM26"/>
</dbReference>
<keyword evidence="2" id="KW-0732">Signal</keyword>
<dbReference type="GO" id="GO:0016798">
    <property type="term" value="F:hydrolase activity, acting on glycosyl bonds"/>
    <property type="evidence" value="ECO:0007669"/>
    <property type="project" value="UniProtKB-KW"/>
</dbReference>
<dbReference type="InterPro" id="IPR006047">
    <property type="entry name" value="GH13_cat_dom"/>
</dbReference>
<evidence type="ECO:0000256" key="2">
    <source>
        <dbReference type="SAM" id="SignalP"/>
    </source>
</evidence>
<feature type="signal peptide" evidence="2">
    <location>
        <begin position="1"/>
        <end position="24"/>
    </location>
</feature>
<name>H9UM08_SPIAZ</name>
<gene>
    <name evidence="4" type="ordered locus">Spiaf_2521</name>
</gene>
<dbReference type="Proteomes" id="UP000007383">
    <property type="component" value="Chromosome"/>
</dbReference>
<dbReference type="Pfam" id="PF00128">
    <property type="entry name" value="Alpha-amylase"/>
    <property type="match status" value="1"/>
</dbReference>
<dbReference type="Gene3D" id="3.20.20.80">
    <property type="entry name" value="Glycosidases"/>
    <property type="match status" value="2"/>
</dbReference>
<dbReference type="eggNOG" id="COG0366">
    <property type="taxonomic scope" value="Bacteria"/>
</dbReference>
<dbReference type="OrthoDB" id="9805159at2"/>
<keyword evidence="4" id="KW-0326">Glycosidase</keyword>
<dbReference type="Gene3D" id="2.60.40.1180">
    <property type="entry name" value="Golgi alpha-mannosidase II"/>
    <property type="match status" value="1"/>
</dbReference>
<dbReference type="PANTHER" id="PTHR10357">
    <property type="entry name" value="ALPHA-AMYLASE FAMILY MEMBER"/>
    <property type="match status" value="1"/>
</dbReference>
<dbReference type="eggNOG" id="COG3291">
    <property type="taxonomic scope" value="Bacteria"/>
</dbReference>
<dbReference type="KEGG" id="sfc:Spiaf_2521"/>
<evidence type="ECO:0000313" key="4">
    <source>
        <dbReference type="EMBL" id="AFG38551.1"/>
    </source>
</evidence>
<proteinExistence type="predicted"/>
<feature type="chain" id="PRO_5003623102" evidence="2">
    <location>
        <begin position="25"/>
        <end position="997"/>
    </location>
</feature>
<accession>H9UM08</accession>
<dbReference type="InterPro" id="IPR013780">
    <property type="entry name" value="Glyco_hydro_b"/>
</dbReference>
<dbReference type="STRING" id="889378.Spiaf_2521"/>
<dbReference type="GO" id="GO:0005975">
    <property type="term" value="P:carbohydrate metabolic process"/>
    <property type="evidence" value="ECO:0007669"/>
    <property type="project" value="InterPro"/>
</dbReference>
<feature type="region of interest" description="Disordered" evidence="1">
    <location>
        <begin position="237"/>
        <end position="257"/>
    </location>
</feature>
<dbReference type="HOGENOM" id="CLU_007947_1_0_12"/>
<dbReference type="InterPro" id="IPR017853">
    <property type="entry name" value="GH"/>
</dbReference>
<evidence type="ECO:0000313" key="5">
    <source>
        <dbReference type="Proteomes" id="UP000007383"/>
    </source>
</evidence>
<sequence>MRKFTRLLGRLAPAALLAAALVLAGCSNPFGGDDRTAEASARTASGDAITIYFQSSSQPTIWMWEAGGDAIFELEGYSWPGPQMSDAGDGWWSYTIPESYYPLELDLNFIFNGNGERVETTLSGPVEASAWYDGEWEMETPEPDPEPEPGDDIRILYAADSQPTIWMWETDGDAIFELEGYSWPGPQMSDAGDGWWSYTIPGEYYPLEGDLSFIFNGTGDRVETRLDGPVDRSARFDGSWELIGPDPEPEPEPEPGEGIRVYTEGYSHIYFWSVVPEIEIVSWPGVALQDHSSGWMYYDFPDADSANLIFSNNGGGQTADLSRESGEWWYRDGDWYDSDPDGPDDPAAPEISVSPAGGVFGDADSVTVQIEATAHEDAPVTSLQYRVDGGSWNSLSGTGVGLQLPQDGSVSLEVRADNSVGSTTAGPFLYRRGTQTESDFSWDNVTVYFAMTDRFLDGDPSNNNSYGRPSVDATGSSIGTFHGGDIIGMTQKLDEGYFEDLGITAIWITAPYEQVHGFVGGGNDGDFAHYGYHGYYALDYTMMDRNIGTVEEMRSFVDTAHEQGIRVILDVVMNHPGYPTLADGARYGFGTHMSLSEAHSWSPSGGQNWFSYNDDGSMDYTNSAMWDGYWGSDWVRAGLPGYQEGGGDDLTMNLAYLPDFKTETTHSVGLPPLLQTKWAMESGGEYDPWRLPAADGLRQDIGVAPADYIVKWLAAWVEEFGIDGFRADTVKHVEPFRWAQLKQAANDALWTWRANNPNAPGADWTDDFWMTAEVWGHGVGRSHWFDYGFDSVINFTFQGQHGGGPAENHPTQMENTYAGYAAAINSDPGFNALSYISQHDTHLHDRHNLINGGTNLLLAPGGVKVFYGDETARPFGETGSDNDQGTRSFMNWGAENDQVLAHFQRLGQFRRRNVAVGAGQHQQISGHSNGYAFSRQTADNRVVVVTGASGSVTVNVSGIWSDGIAVRNAYDDSTATVSGGSVTFNAGSNGVILIEEQ</sequence>
<dbReference type="EMBL" id="CP003282">
    <property type="protein sequence ID" value="AFG38551.1"/>
    <property type="molecule type" value="Genomic_DNA"/>
</dbReference>
<keyword evidence="5" id="KW-1185">Reference proteome</keyword>
<evidence type="ECO:0000259" key="3">
    <source>
        <dbReference type="SMART" id="SM00642"/>
    </source>
</evidence>
<dbReference type="PANTHER" id="PTHR10357:SF209">
    <property type="entry name" value="PERIPLASMIC ALPHA-AMYLASE"/>
    <property type="match status" value="1"/>
</dbReference>
<evidence type="ECO:0000256" key="1">
    <source>
        <dbReference type="SAM" id="MobiDB-lite"/>
    </source>
</evidence>
<reference evidence="5" key="1">
    <citation type="journal article" date="2013" name="Stand. Genomic Sci.">
        <title>Complete genome sequence of the halophilic bacterium Spirochaeta africana type strain (Z-7692(T)) from the alkaline Lake Magadi in the East African Rift.</title>
        <authorList>
            <person name="Liolos K."/>
            <person name="Abt B."/>
            <person name="Scheuner C."/>
            <person name="Teshima H."/>
            <person name="Held B."/>
            <person name="Lapidus A."/>
            <person name="Nolan M."/>
            <person name="Lucas S."/>
            <person name="Deshpande S."/>
            <person name="Cheng J.F."/>
            <person name="Tapia R."/>
            <person name="Goodwin L.A."/>
            <person name="Pitluck S."/>
            <person name="Pagani I."/>
            <person name="Ivanova N."/>
            <person name="Mavromatis K."/>
            <person name="Mikhailova N."/>
            <person name="Huntemann M."/>
            <person name="Pati A."/>
            <person name="Chen A."/>
            <person name="Palaniappan K."/>
            <person name="Land M."/>
            <person name="Rohde M."/>
            <person name="Tindall B.J."/>
            <person name="Detter J.C."/>
            <person name="Goker M."/>
            <person name="Bristow J."/>
            <person name="Eisen J.A."/>
            <person name="Markowitz V."/>
            <person name="Hugenholtz P."/>
            <person name="Woyke T."/>
            <person name="Klenk H.P."/>
            <person name="Kyrpides N.C."/>
        </authorList>
    </citation>
    <scope>NUCLEOTIDE SEQUENCE</scope>
    <source>
        <strain evidence="5">ATCC 700263 / DSM 8902 / Z-7692</strain>
    </source>
</reference>
<dbReference type="SMART" id="SM00642">
    <property type="entry name" value="Aamy"/>
    <property type="match status" value="1"/>
</dbReference>
<organism evidence="4 5">
    <name type="scientific">Spirochaeta africana (strain ATCC 700263 / DSM 8902 / Z-7692)</name>
    <dbReference type="NCBI Taxonomy" id="889378"/>
    <lineage>
        <taxon>Bacteria</taxon>
        <taxon>Pseudomonadati</taxon>
        <taxon>Spirochaetota</taxon>
        <taxon>Spirochaetia</taxon>
        <taxon>Spirochaetales</taxon>
        <taxon>Spirochaetaceae</taxon>
        <taxon>Spirochaeta</taxon>
    </lineage>
</organism>
<dbReference type="PROSITE" id="PS51257">
    <property type="entry name" value="PROKAR_LIPOPROTEIN"/>
    <property type="match status" value="1"/>
</dbReference>
<dbReference type="AlphaFoldDB" id="H9UM08"/>
<feature type="domain" description="Glycosyl hydrolase family 13 catalytic" evidence="3">
    <location>
        <begin position="449"/>
        <end position="910"/>
    </location>
</feature>